<evidence type="ECO:0000256" key="1">
    <source>
        <dbReference type="ARBA" id="ARBA00000971"/>
    </source>
</evidence>
<dbReference type="InterPro" id="IPR050754">
    <property type="entry name" value="FKBP4/5/8-like"/>
</dbReference>
<dbReference type="SMART" id="SM00028">
    <property type="entry name" value="TPR"/>
    <property type="match status" value="3"/>
</dbReference>
<evidence type="ECO:0000256" key="8">
    <source>
        <dbReference type="SAM" id="MobiDB-lite"/>
    </source>
</evidence>
<dbReference type="InterPro" id="IPR011990">
    <property type="entry name" value="TPR-like_helical_dom_sf"/>
</dbReference>
<evidence type="ECO:0000256" key="4">
    <source>
        <dbReference type="ARBA" id="ARBA00022803"/>
    </source>
</evidence>
<dbReference type="GO" id="GO:0003755">
    <property type="term" value="F:peptidyl-prolyl cis-trans isomerase activity"/>
    <property type="evidence" value="ECO:0007669"/>
    <property type="project" value="UniProtKB-KW"/>
</dbReference>
<evidence type="ECO:0000256" key="7">
    <source>
        <dbReference type="PROSITE-ProRule" id="PRU00277"/>
    </source>
</evidence>
<comment type="catalytic activity">
    <reaction evidence="1 7">
        <text>[protein]-peptidylproline (omega=180) = [protein]-peptidylproline (omega=0)</text>
        <dbReference type="Rhea" id="RHEA:16237"/>
        <dbReference type="Rhea" id="RHEA-COMP:10747"/>
        <dbReference type="Rhea" id="RHEA-COMP:10748"/>
        <dbReference type="ChEBI" id="CHEBI:83833"/>
        <dbReference type="ChEBI" id="CHEBI:83834"/>
        <dbReference type="EC" id="5.2.1.8"/>
    </reaction>
</comment>
<keyword evidence="3" id="KW-0677">Repeat</keyword>
<dbReference type="InterPro" id="IPR046357">
    <property type="entry name" value="PPIase_dom_sf"/>
</dbReference>
<evidence type="ECO:0000256" key="2">
    <source>
        <dbReference type="ARBA" id="ARBA00013194"/>
    </source>
</evidence>
<feature type="region of interest" description="Disordered" evidence="8">
    <location>
        <begin position="398"/>
        <end position="454"/>
    </location>
</feature>
<evidence type="ECO:0000313" key="10">
    <source>
        <dbReference type="EMBL" id="LAB67481.1"/>
    </source>
</evidence>
<dbReference type="SUPFAM" id="SSF48452">
    <property type="entry name" value="TPR-like"/>
    <property type="match status" value="1"/>
</dbReference>
<keyword evidence="5 7" id="KW-0697">Rotamase</keyword>
<dbReference type="PROSITE" id="PS50059">
    <property type="entry name" value="FKBP_PPIASE"/>
    <property type="match status" value="2"/>
</dbReference>
<feature type="compositionally biased region" description="Low complexity" evidence="8">
    <location>
        <begin position="404"/>
        <end position="429"/>
    </location>
</feature>
<dbReference type="Gene3D" id="3.10.50.40">
    <property type="match status" value="2"/>
</dbReference>
<accession>A0A2P2I0E7</accession>
<name>A0A2P2I0E7_9CRUS</name>
<dbReference type="FunFam" id="3.10.50.40:FF:000006">
    <property type="entry name" value="Peptidyl-prolyl cis-trans isomerase"/>
    <property type="match status" value="1"/>
</dbReference>
<protein>
    <recommendedName>
        <fullName evidence="2 7">peptidylprolyl isomerase</fullName>
        <ecNumber evidence="2 7">5.2.1.8</ecNumber>
    </recommendedName>
</protein>
<dbReference type="EC" id="5.2.1.8" evidence="2 7"/>
<dbReference type="InterPro" id="IPR001179">
    <property type="entry name" value="PPIase_FKBP_dom"/>
</dbReference>
<feature type="domain" description="PPIase FKBP-type" evidence="9">
    <location>
        <begin position="34"/>
        <end position="122"/>
    </location>
</feature>
<dbReference type="EMBL" id="IACF01001802">
    <property type="protein sequence ID" value="LAB67481.1"/>
    <property type="molecule type" value="mRNA"/>
</dbReference>
<reference evidence="11" key="1">
    <citation type="submission" date="2017-11" db="EMBL/GenBank/DDBJ databases">
        <title>The sensing device of the deep-sea amphipod.</title>
        <authorList>
            <person name="Kobayashi H."/>
            <person name="Nagahama T."/>
            <person name="Arai W."/>
            <person name="Sasagawa Y."/>
            <person name="Umeda M."/>
            <person name="Hayashi T."/>
            <person name="Nikaido I."/>
            <person name="Watanabe H."/>
            <person name="Oguri K."/>
            <person name="Kitazato H."/>
            <person name="Fujioka K."/>
            <person name="Kido Y."/>
            <person name="Takami H."/>
        </authorList>
    </citation>
    <scope>NUCLEOTIDE SEQUENCE</scope>
    <source>
        <tissue evidence="11">Whole body</tissue>
    </source>
</reference>
<keyword evidence="6 7" id="KW-0413">Isomerase</keyword>
<feature type="domain" description="PPIase FKBP-type" evidence="9">
    <location>
        <begin position="150"/>
        <end position="237"/>
    </location>
</feature>
<dbReference type="InterPro" id="IPR019734">
    <property type="entry name" value="TPR_rpt"/>
</dbReference>
<dbReference type="Pfam" id="PF00254">
    <property type="entry name" value="FKBP_C"/>
    <property type="match status" value="2"/>
</dbReference>
<proteinExistence type="evidence at transcript level"/>
<dbReference type="PANTHER" id="PTHR46512:SF9">
    <property type="entry name" value="PEPTIDYLPROLYL ISOMERASE"/>
    <property type="match status" value="1"/>
</dbReference>
<evidence type="ECO:0000259" key="9">
    <source>
        <dbReference type="PROSITE" id="PS50059"/>
    </source>
</evidence>
<dbReference type="AlphaFoldDB" id="A0A2P2I0E7"/>
<reference evidence="10" key="2">
    <citation type="journal article" date="2018" name="Biosci. Biotechnol. Biochem.">
        <title>Polysaccharide hydrolase of the hadal zone amphipods Hirondellea gigas.</title>
        <authorList>
            <person name="Kobayashi H."/>
            <person name="Nagahama T."/>
            <person name="Arai W."/>
            <person name="Sasagawa Y."/>
            <person name="Umeda M."/>
            <person name="Hayashi T."/>
            <person name="Nikaido I."/>
            <person name="Watanabe H."/>
            <person name="Oguri K."/>
            <person name="Kitazato H."/>
            <person name="Fujioka K."/>
            <person name="Kido Y."/>
            <person name="Takami H."/>
        </authorList>
    </citation>
    <scope>NUCLEOTIDE SEQUENCE</scope>
    <source>
        <tissue evidence="10">Whole body</tissue>
    </source>
</reference>
<evidence type="ECO:0000256" key="6">
    <source>
        <dbReference type="ARBA" id="ARBA00023235"/>
    </source>
</evidence>
<dbReference type="PANTHER" id="PTHR46512">
    <property type="entry name" value="PEPTIDYLPROLYL ISOMERASE"/>
    <property type="match status" value="1"/>
</dbReference>
<dbReference type="SUPFAM" id="SSF54534">
    <property type="entry name" value="FKBP-like"/>
    <property type="match status" value="2"/>
</dbReference>
<evidence type="ECO:0000256" key="5">
    <source>
        <dbReference type="ARBA" id="ARBA00023110"/>
    </source>
</evidence>
<dbReference type="Gene3D" id="1.25.40.10">
    <property type="entry name" value="Tetratricopeptide repeat domain"/>
    <property type="match status" value="1"/>
</dbReference>
<keyword evidence="4" id="KW-0802">TPR repeat</keyword>
<organism evidence="10">
    <name type="scientific">Hirondellea gigas</name>
    <dbReference type="NCBI Taxonomy" id="1518452"/>
    <lineage>
        <taxon>Eukaryota</taxon>
        <taxon>Metazoa</taxon>
        <taxon>Ecdysozoa</taxon>
        <taxon>Arthropoda</taxon>
        <taxon>Crustacea</taxon>
        <taxon>Multicrustacea</taxon>
        <taxon>Malacostraca</taxon>
        <taxon>Eumalacostraca</taxon>
        <taxon>Peracarida</taxon>
        <taxon>Amphipoda</taxon>
        <taxon>Amphilochidea</taxon>
        <taxon>Lysianassida</taxon>
        <taxon>Lysianassidira</taxon>
        <taxon>Lysianassoidea</taxon>
        <taxon>Lysianassidae</taxon>
        <taxon>Hirondellea</taxon>
    </lineage>
</organism>
<evidence type="ECO:0000313" key="11">
    <source>
        <dbReference type="EMBL" id="LAC21273.1"/>
    </source>
</evidence>
<sequence length="470" mass="51905">MEDNNANAIDLTGDGGVLKVILVEGSGEEHPAKNCSVDVHYVGTLLDGTQFDSSRERDNFFTFNLGVGQVIKAWDVGVASMKRGEKCMLTCKSEYGYGENGSPPKIPGGATLQFEIELFDWSFEKVTLDGLITKINVVTEGTGAMKPNDGAVCEVRYTGAVYATQSVFSPEQERKVTVGDDDLLPSGFNTILKHMKKGERTLFKIRSGEHHFAKDLMPNGLTANDEIQYDVELIDFAKQKEAWAMNVTEKLDFATAAKTRGNTMFKSGRWSDASKKYELVISTLENLDGSDDESKTADELLVKSWNNLAIIQLKEEKYEDVISNCTKALKVDEANPKSLYRRSTAFMNFGQLEEAFADIKVALKNDKENRVFLSQYHIIKKKLMAERKKQKLMYQKMFQKPKSKPASVKSAEPSTAEESAETSAKEGSSPLASVAGSEPTEDVTMTDAPSPEVVEKVVKEVVDEVVEASA</sequence>
<evidence type="ECO:0000256" key="3">
    <source>
        <dbReference type="ARBA" id="ARBA00022737"/>
    </source>
</evidence>
<dbReference type="EMBL" id="IACT01001957">
    <property type="protein sequence ID" value="LAC21273.1"/>
    <property type="molecule type" value="mRNA"/>
</dbReference>